<organism evidence="3 4">
    <name type="scientific">Nitrincola lacisaponensis</name>
    <dbReference type="NCBI Taxonomy" id="267850"/>
    <lineage>
        <taxon>Bacteria</taxon>
        <taxon>Pseudomonadati</taxon>
        <taxon>Pseudomonadota</taxon>
        <taxon>Gammaproteobacteria</taxon>
        <taxon>Oceanospirillales</taxon>
        <taxon>Oceanospirillaceae</taxon>
        <taxon>Nitrincola</taxon>
    </lineage>
</organism>
<accession>A0A063Y4N6</accession>
<dbReference type="PANTHER" id="PTHR40252:SF2">
    <property type="entry name" value="BLR0328 PROTEIN"/>
    <property type="match status" value="1"/>
</dbReference>
<dbReference type="Pfam" id="PF10442">
    <property type="entry name" value="FIST_C"/>
    <property type="match status" value="1"/>
</dbReference>
<dbReference type="STRING" id="267850.ADINL_0179"/>
<dbReference type="InterPro" id="IPR013702">
    <property type="entry name" value="FIST_domain_N"/>
</dbReference>
<dbReference type="InterPro" id="IPR019494">
    <property type="entry name" value="FIST_C"/>
</dbReference>
<evidence type="ECO:0000259" key="1">
    <source>
        <dbReference type="SMART" id="SM00897"/>
    </source>
</evidence>
<feature type="domain" description="FIST" evidence="1">
    <location>
        <begin position="28"/>
        <end position="215"/>
    </location>
</feature>
<dbReference type="RefSeq" id="WP_051632442.1">
    <property type="nucleotide sequence ID" value="NZ_JBKBNO010000004.1"/>
</dbReference>
<evidence type="ECO:0000259" key="2">
    <source>
        <dbReference type="SMART" id="SM01204"/>
    </source>
</evidence>
<proteinExistence type="predicted"/>
<reference evidence="3 4" key="1">
    <citation type="journal article" date="2005" name="Int. J. Syst. Evol. Microbiol.">
        <title>Nitrincola lacisaponensis gen. nov., sp. nov., a novel alkaliphilic bacterium isolated from an alkaline, saline lake.</title>
        <authorList>
            <person name="Dimitriu P.A."/>
            <person name="Shukla S.K."/>
            <person name="Conradt J."/>
            <person name="Marquez M.C."/>
            <person name="Ventosa A."/>
            <person name="Maglia A."/>
            <person name="Peyton B.M."/>
            <person name="Pinkart H.C."/>
            <person name="Mormile M.R."/>
        </authorList>
    </citation>
    <scope>NUCLEOTIDE SEQUENCE [LARGE SCALE GENOMIC DNA]</scope>
    <source>
        <strain evidence="3 4">4CA</strain>
    </source>
</reference>
<dbReference type="SMART" id="SM01204">
    <property type="entry name" value="FIST_C"/>
    <property type="match status" value="1"/>
</dbReference>
<name>A0A063Y4N6_9GAMM</name>
<keyword evidence="4" id="KW-1185">Reference proteome</keyword>
<dbReference type="Pfam" id="PF08495">
    <property type="entry name" value="FIST"/>
    <property type="match status" value="1"/>
</dbReference>
<comment type="caution">
    <text evidence="3">The sequence shown here is derived from an EMBL/GenBank/DDBJ whole genome shotgun (WGS) entry which is preliminary data.</text>
</comment>
<evidence type="ECO:0008006" key="5">
    <source>
        <dbReference type="Google" id="ProtNLM"/>
    </source>
</evidence>
<gene>
    <name evidence="3" type="ORF">ADINL_0179</name>
</gene>
<sequence>MKPQLLTEISVVGLQQVIEALSESGEVHSILVFAADENGWTAEQLDPLLQSSDIQILGGIFPQIIHEGQNYTQGTVLLPLPYVLDWSVIPGLSDAAADFDTPLAGLADQWDRLPGPATHMVFVDGLSTCIATFIEAIFMNLGLEQNYLGGGAGSLSFVQKPCLITPRGLIQDAALLMRLPMLSGIGVSHGWQPISEPFKVTESNKNHVMTLDWKPAFEVYRQVVEAHSGQTFTEDNFFDIAKSYPLGISKLDAEVIVRDPLMLKEGQGMICVGEVPEGSFVRILNGTAESLIGAAAEAHQQAEKAYTQISSAAPEFGCLIDCISRVLFMQTRILEEFTAVSGDYPMFGALTLGEIANSGQDYLEFYNKTAVLGLLSTSSDSVTE</sequence>
<dbReference type="PANTHER" id="PTHR40252">
    <property type="entry name" value="BLR0328 PROTEIN"/>
    <property type="match status" value="1"/>
</dbReference>
<dbReference type="AlphaFoldDB" id="A0A063Y4N6"/>
<feature type="domain" description="FIST C-domain" evidence="2">
    <location>
        <begin position="216"/>
        <end position="358"/>
    </location>
</feature>
<dbReference type="PATRIC" id="fig|267850.7.peg.176"/>
<dbReference type="Proteomes" id="UP000027318">
    <property type="component" value="Unassembled WGS sequence"/>
</dbReference>
<evidence type="ECO:0000313" key="3">
    <source>
        <dbReference type="EMBL" id="KDE41298.1"/>
    </source>
</evidence>
<dbReference type="EMBL" id="JMSZ01000006">
    <property type="protein sequence ID" value="KDE41298.1"/>
    <property type="molecule type" value="Genomic_DNA"/>
</dbReference>
<evidence type="ECO:0000313" key="4">
    <source>
        <dbReference type="Proteomes" id="UP000027318"/>
    </source>
</evidence>
<dbReference type="SMART" id="SM00897">
    <property type="entry name" value="FIST"/>
    <property type="match status" value="1"/>
</dbReference>
<dbReference type="OrthoDB" id="378730at2"/>
<protein>
    <recommendedName>
        <fullName evidence="5">Histidine kinase</fullName>
    </recommendedName>
</protein>